<name>A0AC34FMA1_9BILA</name>
<evidence type="ECO:0000313" key="2">
    <source>
        <dbReference type="WBParaSite" id="ES5_v2.g18550.t1"/>
    </source>
</evidence>
<proteinExistence type="predicted"/>
<dbReference type="WBParaSite" id="ES5_v2.g18550.t1">
    <property type="protein sequence ID" value="ES5_v2.g18550.t1"/>
    <property type="gene ID" value="ES5_v2.g18550"/>
</dbReference>
<sequence length="236" mass="26585">MSEINGYDFDNRGELILDDKNVIALKESNKHFEVELLNGELKFQMCTSECRSGKVVLCFESDVPNTMEDSRQCRSNQCEFQAGFSRDTGELLAIFFKANSPINEGCDTVTMKSPGTKFFDISQSSCNPKDYYDGKVVKMYVKQATPDCFARIVDAREWTPPTSTAPLITSRNPPSNAKESSISEETLWIIIAVVVVLLVIILVCAGFWGYRYWKQKKTVTKTDGKKKLPDLKIAET</sequence>
<protein>
    <submittedName>
        <fullName evidence="2">Uncharacterized protein</fullName>
    </submittedName>
</protein>
<dbReference type="Proteomes" id="UP000887579">
    <property type="component" value="Unplaced"/>
</dbReference>
<reference evidence="2" key="1">
    <citation type="submission" date="2022-11" db="UniProtKB">
        <authorList>
            <consortium name="WormBaseParasite"/>
        </authorList>
    </citation>
    <scope>IDENTIFICATION</scope>
</reference>
<organism evidence="1 2">
    <name type="scientific">Panagrolaimus sp. ES5</name>
    <dbReference type="NCBI Taxonomy" id="591445"/>
    <lineage>
        <taxon>Eukaryota</taxon>
        <taxon>Metazoa</taxon>
        <taxon>Ecdysozoa</taxon>
        <taxon>Nematoda</taxon>
        <taxon>Chromadorea</taxon>
        <taxon>Rhabditida</taxon>
        <taxon>Tylenchina</taxon>
        <taxon>Panagrolaimomorpha</taxon>
        <taxon>Panagrolaimoidea</taxon>
        <taxon>Panagrolaimidae</taxon>
        <taxon>Panagrolaimus</taxon>
    </lineage>
</organism>
<accession>A0AC34FMA1</accession>
<evidence type="ECO:0000313" key="1">
    <source>
        <dbReference type="Proteomes" id="UP000887579"/>
    </source>
</evidence>